<dbReference type="PANTHER" id="PTHR43244:SF2">
    <property type="entry name" value="CONSERVED HYPOTHETICAL ALANINE AND PROLINE-RICH PROTEIN"/>
    <property type="match status" value="1"/>
</dbReference>
<name>A0A344L8Y2_9PSEU</name>
<gene>
    <name evidence="2" type="ORF">A4R43_19975</name>
</gene>
<dbReference type="KEGG" id="aab:A4R43_19975"/>
<keyword evidence="3" id="KW-1185">Reference proteome</keyword>
<protein>
    <submittedName>
        <fullName evidence="2">LLM class F420-dependent oxidoreductase</fullName>
    </submittedName>
</protein>
<dbReference type="RefSeq" id="WP_113693755.1">
    <property type="nucleotide sequence ID" value="NZ_CP015163.1"/>
</dbReference>
<evidence type="ECO:0000313" key="2">
    <source>
        <dbReference type="EMBL" id="AXB44506.1"/>
    </source>
</evidence>
<dbReference type="EMBL" id="CP015163">
    <property type="protein sequence ID" value="AXB44506.1"/>
    <property type="molecule type" value="Genomic_DNA"/>
</dbReference>
<feature type="domain" description="Luciferase-like" evidence="1">
    <location>
        <begin position="13"/>
        <end position="94"/>
    </location>
</feature>
<evidence type="ECO:0000313" key="3">
    <source>
        <dbReference type="Proteomes" id="UP000250434"/>
    </source>
</evidence>
<dbReference type="AlphaFoldDB" id="A0A344L8Y2"/>
<dbReference type="GO" id="GO:0016705">
    <property type="term" value="F:oxidoreductase activity, acting on paired donors, with incorporation or reduction of molecular oxygen"/>
    <property type="evidence" value="ECO:0007669"/>
    <property type="project" value="InterPro"/>
</dbReference>
<dbReference type="InterPro" id="IPR011251">
    <property type="entry name" value="Luciferase-like_dom"/>
</dbReference>
<dbReference type="InterPro" id="IPR036661">
    <property type="entry name" value="Luciferase-like_sf"/>
</dbReference>
<dbReference type="PANTHER" id="PTHR43244">
    <property type="match status" value="1"/>
</dbReference>
<dbReference type="Pfam" id="PF00296">
    <property type="entry name" value="Bac_luciferase"/>
    <property type="match status" value="1"/>
</dbReference>
<dbReference type="Gene3D" id="3.20.20.30">
    <property type="entry name" value="Luciferase-like domain"/>
    <property type="match status" value="1"/>
</dbReference>
<dbReference type="InterPro" id="IPR019922">
    <property type="entry name" value="Lucif-like_OxRdatse_MSMEG_4141"/>
</dbReference>
<dbReference type="NCBIfam" id="TIGR03620">
    <property type="entry name" value="F420_MSMEG_4141"/>
    <property type="match status" value="1"/>
</dbReference>
<organism evidence="2 3">
    <name type="scientific">Amycolatopsis albispora</name>
    <dbReference type="NCBI Taxonomy" id="1804986"/>
    <lineage>
        <taxon>Bacteria</taxon>
        <taxon>Bacillati</taxon>
        <taxon>Actinomycetota</taxon>
        <taxon>Actinomycetes</taxon>
        <taxon>Pseudonocardiales</taxon>
        <taxon>Pseudonocardiaceae</taxon>
        <taxon>Amycolatopsis</taxon>
    </lineage>
</organism>
<dbReference type="Proteomes" id="UP000250434">
    <property type="component" value="Chromosome"/>
</dbReference>
<dbReference type="InterPro" id="IPR050564">
    <property type="entry name" value="F420-G6PD/mer"/>
</dbReference>
<dbReference type="OrthoDB" id="4760590at2"/>
<accession>A0A344L8Y2</accession>
<sequence>MSVGIWTFAFDTRPIGEVVEAAREIEELGFESIWCGEYRGREAFTQAGLLLAATEKLTVATGIARFGERTPLAAAAAGRTLAEAHPGRFVLGLGGHLPGDRPLRRFTEYLDGMDNAGLISPAAPYRRVLAALGPRMLELAASRTDGAHSYFVPPEHTAIAREAVGPKGYLVVEQSVVLDPDPASARQAAREFVGQYVGMAAHHRANLRRLGFTDDDLTEVSDRLVSAIVASGEQAVHDRIRAHLDAGADHVCVQVISDGLPRAEWRVLADLV</sequence>
<proteinExistence type="predicted"/>
<dbReference type="SUPFAM" id="SSF51679">
    <property type="entry name" value="Bacterial luciferase-like"/>
    <property type="match status" value="1"/>
</dbReference>
<evidence type="ECO:0000259" key="1">
    <source>
        <dbReference type="Pfam" id="PF00296"/>
    </source>
</evidence>
<reference evidence="2 3" key="1">
    <citation type="submission" date="2016-04" db="EMBL/GenBank/DDBJ databases">
        <title>Complete genome sequence and analysis of deep-sea sediment isolate, Amycolatopsis sp. WP1.</title>
        <authorList>
            <person name="Wang H."/>
            <person name="Chen S."/>
            <person name="Wu Q."/>
        </authorList>
    </citation>
    <scope>NUCLEOTIDE SEQUENCE [LARGE SCALE GENOMIC DNA]</scope>
    <source>
        <strain evidence="2 3">WP1</strain>
    </source>
</reference>